<dbReference type="Proteomes" id="UP000192582">
    <property type="component" value="Unassembled WGS sequence"/>
</dbReference>
<organism evidence="1 2">
    <name type="scientific">Deinococcus hopiensis KR-140</name>
    <dbReference type="NCBI Taxonomy" id="695939"/>
    <lineage>
        <taxon>Bacteria</taxon>
        <taxon>Thermotogati</taxon>
        <taxon>Deinococcota</taxon>
        <taxon>Deinococci</taxon>
        <taxon>Deinococcales</taxon>
        <taxon>Deinococcaceae</taxon>
        <taxon>Deinococcus</taxon>
    </lineage>
</organism>
<reference evidence="1 2" key="1">
    <citation type="submission" date="2017-04" db="EMBL/GenBank/DDBJ databases">
        <authorList>
            <person name="Afonso C.L."/>
            <person name="Miller P.J."/>
            <person name="Scott M.A."/>
            <person name="Spackman E."/>
            <person name="Goraichik I."/>
            <person name="Dimitrov K.M."/>
            <person name="Suarez D.L."/>
            <person name="Swayne D.E."/>
        </authorList>
    </citation>
    <scope>NUCLEOTIDE SEQUENCE [LARGE SCALE GENOMIC DNA]</scope>
    <source>
        <strain evidence="1 2">KR-140</strain>
    </source>
</reference>
<protein>
    <submittedName>
        <fullName evidence="1">Uncharacterized protein</fullName>
    </submittedName>
</protein>
<dbReference type="STRING" id="695939.SAMN00790413_03539"/>
<gene>
    <name evidence="1" type="ORF">SAMN00790413_03539</name>
</gene>
<evidence type="ECO:0000313" key="2">
    <source>
        <dbReference type="Proteomes" id="UP000192582"/>
    </source>
</evidence>
<dbReference type="EMBL" id="FWWU01000008">
    <property type="protein sequence ID" value="SMB85780.1"/>
    <property type="molecule type" value="Genomic_DNA"/>
</dbReference>
<accession>A0A1W1UXR7</accession>
<keyword evidence="2" id="KW-1185">Reference proteome</keyword>
<evidence type="ECO:0000313" key="1">
    <source>
        <dbReference type="EMBL" id="SMB85780.1"/>
    </source>
</evidence>
<dbReference type="AlphaFoldDB" id="A0A1W1UXR7"/>
<name>A0A1W1UXR7_9DEIO</name>
<sequence>MSDAGYFEIREKKRGRPVLVTFFCPRVTPEGLRAPSLCAHRPIRAGTRIVFENHKYRLPKLAEGMNRPREGFFLPEVQ</sequence>
<proteinExistence type="predicted"/>